<proteinExistence type="predicted"/>
<dbReference type="PROSITE" id="PS00409">
    <property type="entry name" value="PROKAR_NTER_METHYL"/>
    <property type="match status" value="1"/>
</dbReference>
<dbReference type="SUPFAM" id="SSF54523">
    <property type="entry name" value="Pili subunits"/>
    <property type="match status" value="1"/>
</dbReference>
<dbReference type="RefSeq" id="WP_114485202.1">
    <property type="nucleotide sequence ID" value="NZ_CBCSHM010000001.1"/>
</dbReference>
<dbReference type="Proteomes" id="UP000253204">
    <property type="component" value="Unassembled WGS sequence"/>
</dbReference>
<comment type="caution">
    <text evidence="2">The sequence shown here is derived from an EMBL/GenBank/DDBJ whole genome shotgun (WGS) entry which is preliminary data.</text>
</comment>
<organism evidence="2 3">
    <name type="scientific">Vreelandella rituensis</name>
    <dbReference type="NCBI Taxonomy" id="2282306"/>
    <lineage>
        <taxon>Bacteria</taxon>
        <taxon>Pseudomonadati</taxon>
        <taxon>Pseudomonadota</taxon>
        <taxon>Gammaproteobacteria</taxon>
        <taxon>Oceanospirillales</taxon>
        <taxon>Halomonadaceae</taxon>
        <taxon>Vreelandella</taxon>
    </lineage>
</organism>
<gene>
    <name evidence="2" type="ORF">DU506_01570</name>
</gene>
<evidence type="ECO:0000313" key="2">
    <source>
        <dbReference type="EMBL" id="RCV93874.1"/>
    </source>
</evidence>
<dbReference type="EMBL" id="QPIJ01000001">
    <property type="protein sequence ID" value="RCV93874.1"/>
    <property type="molecule type" value="Genomic_DNA"/>
</dbReference>
<feature type="transmembrane region" description="Helical" evidence="1">
    <location>
        <begin position="12"/>
        <end position="34"/>
    </location>
</feature>
<keyword evidence="3" id="KW-1185">Reference proteome</keyword>
<name>A0A368UA62_9GAMM</name>
<dbReference type="OrthoDB" id="5730913at2"/>
<evidence type="ECO:0000256" key="1">
    <source>
        <dbReference type="SAM" id="Phobius"/>
    </source>
</evidence>
<protein>
    <submittedName>
        <fullName evidence="2">Type II secretion system protein</fullName>
    </submittedName>
</protein>
<dbReference type="Pfam" id="PF07963">
    <property type="entry name" value="N_methyl"/>
    <property type="match status" value="1"/>
</dbReference>
<sequence length="356" mass="39288">MMRIPFRRQSGFTLIELLIVMFALGVVLAIFSSAAGRMLTMQRIAKQEQDAYENMLVGRSMAQYATRQQVVGSLPDDIPDDYPVPNSSDILHDTGGVLDALYIARGLSPHKARHDGTANKNQRSYRKFERTDDEPLFGASGGPMLTLTIQHATVLMLADAQDKGLAPDALVTLDSNGDPQFHPSLGTEIPAYQFSNRVLQESLLGTTAQRVTRIRQALSDYVSAERANDMDRELLNNEYSNFYPASDGDQDYRQLTGATDDGSVSNLAGAGNARCYQNWISLTDIDSSSTSPDVLSRVGLVYQEHGRTAWGKSIEFCPNYIPPGVTMDPDKPPFYGAIRFRKDVVNDAGNWVHITL</sequence>
<keyword evidence="1" id="KW-0812">Transmembrane</keyword>
<dbReference type="AlphaFoldDB" id="A0A368UA62"/>
<accession>A0A368UA62</accession>
<reference evidence="2 3" key="1">
    <citation type="submission" date="2018-07" db="EMBL/GenBank/DDBJ databases">
        <title>Halomonas rutogse sp. nov., isolated from Lake TangqianCo on Tibetan Plateau.</title>
        <authorList>
            <person name="Lu H."/>
            <person name="Xing P."/>
            <person name="Wu Q."/>
        </authorList>
    </citation>
    <scope>NUCLEOTIDE SEQUENCE [LARGE SCALE GENOMIC DNA]</scope>
    <source>
        <strain evidence="2 3">TQ8S</strain>
    </source>
</reference>
<evidence type="ECO:0000313" key="3">
    <source>
        <dbReference type="Proteomes" id="UP000253204"/>
    </source>
</evidence>
<keyword evidence="1" id="KW-1133">Transmembrane helix</keyword>
<dbReference type="NCBIfam" id="TIGR02532">
    <property type="entry name" value="IV_pilin_GFxxxE"/>
    <property type="match status" value="1"/>
</dbReference>
<dbReference type="InterPro" id="IPR045584">
    <property type="entry name" value="Pilin-like"/>
</dbReference>
<keyword evidence="1" id="KW-0472">Membrane</keyword>
<dbReference type="InterPro" id="IPR012902">
    <property type="entry name" value="N_methyl_site"/>
</dbReference>